<dbReference type="GO" id="GO:0009089">
    <property type="term" value="P:lysine biosynthetic process via diaminopimelate"/>
    <property type="evidence" value="ECO:0007669"/>
    <property type="project" value="UniProtKB-UniPathway"/>
</dbReference>
<keyword evidence="10" id="KW-1185">Reference proteome</keyword>
<comment type="similarity">
    <text evidence="2">Belongs to the diaminopimelate epimerase family.</text>
</comment>
<dbReference type="OrthoDB" id="4768at2759"/>
<dbReference type="GeneID" id="14865232"/>
<evidence type="ECO:0000256" key="2">
    <source>
        <dbReference type="ARBA" id="ARBA00010219"/>
    </source>
</evidence>
<dbReference type="STRING" id="1054147.F4QDC4"/>
<keyword evidence="5" id="KW-0457">Lysine biosynthesis</keyword>
<keyword evidence="4" id="KW-0028">Amino-acid biosynthesis</keyword>
<dbReference type="PANTHER" id="PTHR31689">
    <property type="entry name" value="DIAMINOPIMELATE EPIMERASE, CHLOROPLASTIC"/>
    <property type="match status" value="1"/>
</dbReference>
<evidence type="ECO:0000256" key="6">
    <source>
        <dbReference type="ARBA" id="ARBA00023235"/>
    </source>
</evidence>
<dbReference type="EC" id="5.1.1.7" evidence="3"/>
<dbReference type="OMA" id="GIRCFAR"/>
<dbReference type="EMBL" id="GL883029">
    <property type="protein sequence ID" value="EGG13752.1"/>
    <property type="molecule type" value="Genomic_DNA"/>
</dbReference>
<accession>F4QDC4</accession>
<dbReference type="UniPathway" id="UPA00034">
    <property type="reaction ID" value="UER00025"/>
</dbReference>
<evidence type="ECO:0000256" key="7">
    <source>
        <dbReference type="ARBA" id="ARBA00051712"/>
    </source>
</evidence>
<dbReference type="Pfam" id="PF01678">
    <property type="entry name" value="DAP_epimerase"/>
    <property type="match status" value="2"/>
</dbReference>
<dbReference type="GO" id="GO:0005829">
    <property type="term" value="C:cytosol"/>
    <property type="evidence" value="ECO:0007669"/>
    <property type="project" value="TreeGrafter"/>
</dbReference>
<evidence type="ECO:0000313" key="9">
    <source>
        <dbReference type="EMBL" id="EGG13752.1"/>
    </source>
</evidence>
<organism evidence="9 10">
    <name type="scientific">Cavenderia fasciculata</name>
    <name type="common">Slime mold</name>
    <name type="synonym">Dictyostelium fasciculatum</name>
    <dbReference type="NCBI Taxonomy" id="261658"/>
    <lineage>
        <taxon>Eukaryota</taxon>
        <taxon>Amoebozoa</taxon>
        <taxon>Evosea</taxon>
        <taxon>Eumycetozoa</taxon>
        <taxon>Dictyostelia</taxon>
        <taxon>Acytosteliales</taxon>
        <taxon>Cavenderiaceae</taxon>
        <taxon>Cavenderia</taxon>
    </lineage>
</organism>
<dbReference type="InterPro" id="IPR001653">
    <property type="entry name" value="DAP_epimerase_DapF"/>
</dbReference>
<proteinExistence type="inferred from homology"/>
<dbReference type="PROSITE" id="PS01326">
    <property type="entry name" value="DAP_EPIMERASE"/>
    <property type="match status" value="1"/>
</dbReference>
<evidence type="ECO:0000256" key="3">
    <source>
        <dbReference type="ARBA" id="ARBA00013080"/>
    </source>
</evidence>
<dbReference type="HAMAP" id="MF_00197">
    <property type="entry name" value="DAP_epimerase"/>
    <property type="match status" value="1"/>
</dbReference>
<dbReference type="PANTHER" id="PTHR31689:SF0">
    <property type="entry name" value="DIAMINOPIMELATE EPIMERASE"/>
    <property type="match status" value="1"/>
</dbReference>
<dbReference type="SUPFAM" id="SSF54506">
    <property type="entry name" value="Diaminopimelate epimerase-like"/>
    <property type="match status" value="2"/>
</dbReference>
<dbReference type="Proteomes" id="UP000007797">
    <property type="component" value="Unassembled WGS sequence"/>
</dbReference>
<evidence type="ECO:0000256" key="5">
    <source>
        <dbReference type="ARBA" id="ARBA00023154"/>
    </source>
</evidence>
<reference evidence="10" key="1">
    <citation type="journal article" date="2011" name="Genome Res.">
        <title>Phylogeny-wide analysis of social amoeba genomes highlights ancient origins for complex intercellular communication.</title>
        <authorList>
            <person name="Heidel A.J."/>
            <person name="Lawal H.M."/>
            <person name="Felder M."/>
            <person name="Schilde C."/>
            <person name="Helps N.R."/>
            <person name="Tunggal B."/>
            <person name="Rivero F."/>
            <person name="John U."/>
            <person name="Schleicher M."/>
            <person name="Eichinger L."/>
            <person name="Platzer M."/>
            <person name="Noegel A.A."/>
            <person name="Schaap P."/>
            <person name="Gloeckner G."/>
        </authorList>
    </citation>
    <scope>NUCLEOTIDE SEQUENCE [LARGE SCALE GENOMIC DNA]</scope>
    <source>
        <strain evidence="10">SH3</strain>
    </source>
</reference>
<dbReference type="KEGG" id="dfa:DFA_11513"/>
<comment type="pathway">
    <text evidence="1">Amino-acid biosynthesis; L-lysine biosynthesis via DAP pathway; DL-2,6-diaminopimelate from LL-2,6-diaminopimelate: step 1/1.</text>
</comment>
<keyword evidence="6" id="KW-0413">Isomerase</keyword>
<comment type="catalytic activity">
    <reaction evidence="7">
        <text>(2S,6S)-2,6-diaminopimelate = meso-2,6-diaminopimelate</text>
        <dbReference type="Rhea" id="RHEA:15393"/>
        <dbReference type="ChEBI" id="CHEBI:57609"/>
        <dbReference type="ChEBI" id="CHEBI:57791"/>
        <dbReference type="EC" id="5.1.1.7"/>
    </reaction>
</comment>
<sequence>MIHSNEITFTKMQGAGNDFIVFKKEDIKVIPNKQFSPDSSEGVRSGASLTIEDLSVISKKLAHRKLGIGCDQLIIVADSPNADTDYEMLIFNSDGSQASMCGNGIRCFSKYIIDNSVKSIHDKDNKNNGSSGSGGSSDDGESSSNESENAIVHRVHTLAGTIICSTDKSQIGSKNNGDSYYREDTMLVKVNMGNPYLLRTNDNTLLVPNDRTILVPTPNPSTDKPIYLERVQVDERRAIDVVLVSMGNPHCVIFLQDNIEKGQLPEGTDIDTMDISEIGQKLAKHKMFVDSCNIEFVSSTKANHFKARVWERGAGETLACGTGACAVAVATVLVGKSLPEQQISINMPGGELLIDWNANENFGKVFKTGPATSVFSSVIKI</sequence>
<name>F4QDC4_CACFS</name>
<dbReference type="Gene3D" id="3.10.310.10">
    <property type="entry name" value="Diaminopimelate Epimerase, Chain A, domain 1"/>
    <property type="match status" value="2"/>
</dbReference>
<evidence type="ECO:0000256" key="4">
    <source>
        <dbReference type="ARBA" id="ARBA00022605"/>
    </source>
</evidence>
<gene>
    <name evidence="9" type="ORF">DFA_11513</name>
</gene>
<dbReference type="AlphaFoldDB" id="F4QDC4"/>
<dbReference type="GO" id="GO:0008837">
    <property type="term" value="F:diaminopimelate epimerase activity"/>
    <property type="evidence" value="ECO:0007669"/>
    <property type="project" value="UniProtKB-EC"/>
</dbReference>
<evidence type="ECO:0000313" key="10">
    <source>
        <dbReference type="Proteomes" id="UP000007797"/>
    </source>
</evidence>
<dbReference type="InterPro" id="IPR018510">
    <property type="entry name" value="DAP_epimerase_AS"/>
</dbReference>
<evidence type="ECO:0000256" key="1">
    <source>
        <dbReference type="ARBA" id="ARBA00005196"/>
    </source>
</evidence>
<dbReference type="NCBIfam" id="TIGR00652">
    <property type="entry name" value="DapF"/>
    <property type="match status" value="1"/>
</dbReference>
<evidence type="ECO:0000256" key="8">
    <source>
        <dbReference type="SAM" id="MobiDB-lite"/>
    </source>
</evidence>
<feature type="region of interest" description="Disordered" evidence="8">
    <location>
        <begin position="122"/>
        <end position="148"/>
    </location>
</feature>
<protein>
    <recommendedName>
        <fullName evidence="3">diaminopimelate epimerase</fullName>
        <ecNumber evidence="3">5.1.1.7</ecNumber>
    </recommendedName>
</protein>
<dbReference type="RefSeq" id="XP_004350460.1">
    <property type="nucleotide sequence ID" value="XM_004350409.1"/>
</dbReference>